<gene>
    <name evidence="2" type="ORF">HannXRQ_Chr01g0011771</name>
</gene>
<keyword evidence="1" id="KW-0732">Signal</keyword>
<sequence length="91" mass="10101">MKILVTLLLLITCIVIGARSESEGTIQKTGNCIQSFGHCGLTIAFCCNTNVICMLCRHTPEECMKLCSKTPTPVEVSMMSIYPRRMFNIVL</sequence>
<accession>A0A251VN65</accession>
<feature type="chain" id="PRO_5012264851" evidence="1">
    <location>
        <begin position="21"/>
        <end position="91"/>
    </location>
</feature>
<dbReference type="InParanoid" id="A0A251VN65"/>
<evidence type="ECO:0000313" key="2">
    <source>
        <dbReference type="EMBL" id="OTG36819.1"/>
    </source>
</evidence>
<dbReference type="Proteomes" id="UP000215914">
    <property type="component" value="Chromosome 1"/>
</dbReference>
<proteinExistence type="predicted"/>
<evidence type="ECO:0000256" key="1">
    <source>
        <dbReference type="SAM" id="SignalP"/>
    </source>
</evidence>
<organism evidence="2 3">
    <name type="scientific">Helianthus annuus</name>
    <name type="common">Common sunflower</name>
    <dbReference type="NCBI Taxonomy" id="4232"/>
    <lineage>
        <taxon>Eukaryota</taxon>
        <taxon>Viridiplantae</taxon>
        <taxon>Streptophyta</taxon>
        <taxon>Embryophyta</taxon>
        <taxon>Tracheophyta</taxon>
        <taxon>Spermatophyta</taxon>
        <taxon>Magnoliopsida</taxon>
        <taxon>eudicotyledons</taxon>
        <taxon>Gunneridae</taxon>
        <taxon>Pentapetalae</taxon>
        <taxon>asterids</taxon>
        <taxon>campanulids</taxon>
        <taxon>Asterales</taxon>
        <taxon>Asteraceae</taxon>
        <taxon>Asteroideae</taxon>
        <taxon>Heliantheae alliance</taxon>
        <taxon>Heliantheae</taxon>
        <taxon>Helianthus</taxon>
    </lineage>
</organism>
<feature type="signal peptide" evidence="1">
    <location>
        <begin position="1"/>
        <end position="20"/>
    </location>
</feature>
<protein>
    <submittedName>
        <fullName evidence="2">Uncharacterized protein</fullName>
    </submittedName>
</protein>
<name>A0A251VN65_HELAN</name>
<dbReference type="AlphaFoldDB" id="A0A251VN65"/>
<dbReference type="EMBL" id="CM007890">
    <property type="protein sequence ID" value="OTG36819.1"/>
    <property type="molecule type" value="Genomic_DNA"/>
</dbReference>
<reference evidence="3" key="1">
    <citation type="journal article" date="2017" name="Nature">
        <title>The sunflower genome provides insights into oil metabolism, flowering and Asterid evolution.</title>
        <authorList>
            <person name="Badouin H."/>
            <person name="Gouzy J."/>
            <person name="Grassa C.J."/>
            <person name="Murat F."/>
            <person name="Staton S.E."/>
            <person name="Cottret L."/>
            <person name="Lelandais-Briere C."/>
            <person name="Owens G.L."/>
            <person name="Carrere S."/>
            <person name="Mayjonade B."/>
            <person name="Legrand L."/>
            <person name="Gill N."/>
            <person name="Kane N.C."/>
            <person name="Bowers J.E."/>
            <person name="Hubner S."/>
            <person name="Bellec A."/>
            <person name="Berard A."/>
            <person name="Berges H."/>
            <person name="Blanchet N."/>
            <person name="Boniface M.C."/>
            <person name="Brunel D."/>
            <person name="Catrice O."/>
            <person name="Chaidir N."/>
            <person name="Claudel C."/>
            <person name="Donnadieu C."/>
            <person name="Faraut T."/>
            <person name="Fievet G."/>
            <person name="Helmstetter N."/>
            <person name="King M."/>
            <person name="Knapp S.J."/>
            <person name="Lai Z."/>
            <person name="Le Paslier M.C."/>
            <person name="Lippi Y."/>
            <person name="Lorenzon L."/>
            <person name="Mandel J.R."/>
            <person name="Marage G."/>
            <person name="Marchand G."/>
            <person name="Marquand E."/>
            <person name="Bret-Mestries E."/>
            <person name="Morien E."/>
            <person name="Nambeesan S."/>
            <person name="Nguyen T."/>
            <person name="Pegot-Espagnet P."/>
            <person name="Pouilly N."/>
            <person name="Raftis F."/>
            <person name="Sallet E."/>
            <person name="Schiex T."/>
            <person name="Thomas J."/>
            <person name="Vandecasteele C."/>
            <person name="Vares D."/>
            <person name="Vear F."/>
            <person name="Vautrin S."/>
            <person name="Crespi M."/>
            <person name="Mangin B."/>
            <person name="Burke J.M."/>
            <person name="Salse J."/>
            <person name="Munos S."/>
            <person name="Vincourt P."/>
            <person name="Rieseberg L.H."/>
            <person name="Langlade N.B."/>
        </authorList>
    </citation>
    <scope>NUCLEOTIDE SEQUENCE [LARGE SCALE GENOMIC DNA]</scope>
    <source>
        <strain evidence="3">cv. SF193</strain>
    </source>
</reference>
<keyword evidence="3" id="KW-1185">Reference proteome</keyword>
<evidence type="ECO:0000313" key="3">
    <source>
        <dbReference type="Proteomes" id="UP000215914"/>
    </source>
</evidence>